<accession>A0A6A4GYC3</accession>
<feature type="region of interest" description="Disordered" evidence="1">
    <location>
        <begin position="343"/>
        <end position="375"/>
    </location>
</feature>
<sequence>MISSQAQAAAIPQVILRKCNAEARDATAVTKRSPNVNVDSEALNVEGACGHDEYSAQSSKPSTSFPAAGDDAISLENLFSSSKPDWKLFSALSVASKTLRALTFEAWFKVLLIKSPEDLLDENLPFPEIKTLWTREIHLIHTESWDNFSSWNIEGFSRLNKVRIDCLSTGPLPGRFPFTGSTSLSSITEADVRGVFWPSPMVAQNISRTFPGLKVLKLQQWRIWCGLCHTCCIPKFQRPGPKTIRYEGDGIGLPGHYLQAFSSLADLEAVYLTVGMQDSGKTVLGSEEGKNQNLWSGECDRCIEVMYEDETFRREWVLKKKNVSVKPPRLTTVEWSFWLWPKQDDDTSDWGWDEEEAEVDEGEISEEEVDAGNEL</sequence>
<feature type="compositionally biased region" description="Acidic residues" evidence="1">
    <location>
        <begin position="346"/>
        <end position="375"/>
    </location>
</feature>
<keyword evidence="3" id="KW-1185">Reference proteome</keyword>
<dbReference type="OrthoDB" id="3167300at2759"/>
<dbReference type="Proteomes" id="UP000799118">
    <property type="component" value="Unassembled WGS sequence"/>
</dbReference>
<protein>
    <submittedName>
        <fullName evidence="2">Uncharacterized protein</fullName>
    </submittedName>
</protein>
<dbReference type="EMBL" id="ML769670">
    <property type="protein sequence ID" value="KAE9390084.1"/>
    <property type="molecule type" value="Genomic_DNA"/>
</dbReference>
<dbReference type="AlphaFoldDB" id="A0A6A4GYC3"/>
<proteinExistence type="predicted"/>
<evidence type="ECO:0000313" key="3">
    <source>
        <dbReference type="Proteomes" id="UP000799118"/>
    </source>
</evidence>
<reference evidence="2" key="1">
    <citation type="journal article" date="2019" name="Environ. Microbiol.">
        <title>Fungal ecological strategies reflected in gene transcription - a case study of two litter decomposers.</title>
        <authorList>
            <person name="Barbi F."/>
            <person name="Kohler A."/>
            <person name="Barry K."/>
            <person name="Baskaran P."/>
            <person name="Daum C."/>
            <person name="Fauchery L."/>
            <person name="Ihrmark K."/>
            <person name="Kuo A."/>
            <person name="LaButti K."/>
            <person name="Lipzen A."/>
            <person name="Morin E."/>
            <person name="Grigoriev I.V."/>
            <person name="Henrissat B."/>
            <person name="Lindahl B."/>
            <person name="Martin F."/>
        </authorList>
    </citation>
    <scope>NUCLEOTIDE SEQUENCE</scope>
    <source>
        <strain evidence="2">JB14</strain>
    </source>
</reference>
<evidence type="ECO:0000313" key="2">
    <source>
        <dbReference type="EMBL" id="KAE9390084.1"/>
    </source>
</evidence>
<name>A0A6A4GYC3_9AGAR</name>
<organism evidence="2 3">
    <name type="scientific">Gymnopus androsaceus JB14</name>
    <dbReference type="NCBI Taxonomy" id="1447944"/>
    <lineage>
        <taxon>Eukaryota</taxon>
        <taxon>Fungi</taxon>
        <taxon>Dikarya</taxon>
        <taxon>Basidiomycota</taxon>
        <taxon>Agaricomycotina</taxon>
        <taxon>Agaricomycetes</taxon>
        <taxon>Agaricomycetidae</taxon>
        <taxon>Agaricales</taxon>
        <taxon>Marasmiineae</taxon>
        <taxon>Omphalotaceae</taxon>
        <taxon>Gymnopus</taxon>
    </lineage>
</organism>
<gene>
    <name evidence="2" type="ORF">BT96DRAFT_1002577</name>
</gene>
<evidence type="ECO:0000256" key="1">
    <source>
        <dbReference type="SAM" id="MobiDB-lite"/>
    </source>
</evidence>